<feature type="transmembrane region" description="Helical" evidence="2">
    <location>
        <begin position="20"/>
        <end position="38"/>
    </location>
</feature>
<evidence type="ECO:0000256" key="1">
    <source>
        <dbReference type="SAM" id="MobiDB-lite"/>
    </source>
</evidence>
<dbReference type="Proteomes" id="UP000005801">
    <property type="component" value="Unassembled WGS sequence"/>
</dbReference>
<keyword evidence="2" id="KW-0812">Transmembrane</keyword>
<keyword evidence="4" id="KW-1185">Reference proteome</keyword>
<organism evidence="3 4">
    <name type="scientific">Plesiocystis pacifica SIR-1</name>
    <dbReference type="NCBI Taxonomy" id="391625"/>
    <lineage>
        <taxon>Bacteria</taxon>
        <taxon>Pseudomonadati</taxon>
        <taxon>Myxococcota</taxon>
        <taxon>Polyangia</taxon>
        <taxon>Nannocystales</taxon>
        <taxon>Nannocystaceae</taxon>
        <taxon>Plesiocystis</taxon>
    </lineage>
</organism>
<gene>
    <name evidence="3" type="ORF">PPSIR1_24659</name>
</gene>
<accession>A6GB79</accession>
<comment type="caution">
    <text evidence="3">The sequence shown here is derived from an EMBL/GenBank/DDBJ whole genome shotgun (WGS) entry which is preliminary data.</text>
</comment>
<dbReference type="AlphaFoldDB" id="A6GB79"/>
<feature type="transmembrane region" description="Helical" evidence="2">
    <location>
        <begin position="91"/>
        <end position="109"/>
    </location>
</feature>
<dbReference type="EMBL" id="ABCS01000056">
    <property type="protein sequence ID" value="EDM76876.1"/>
    <property type="molecule type" value="Genomic_DNA"/>
</dbReference>
<evidence type="ECO:0000256" key="2">
    <source>
        <dbReference type="SAM" id="Phobius"/>
    </source>
</evidence>
<protein>
    <recommendedName>
        <fullName evidence="5">Glycosyltransferase RgtA/B/C/D-like domain-containing protein</fullName>
    </recommendedName>
</protein>
<dbReference type="eggNOG" id="COG1807">
    <property type="taxonomic scope" value="Bacteria"/>
</dbReference>
<evidence type="ECO:0000313" key="4">
    <source>
        <dbReference type="Proteomes" id="UP000005801"/>
    </source>
</evidence>
<feature type="transmembrane region" description="Helical" evidence="2">
    <location>
        <begin position="274"/>
        <end position="291"/>
    </location>
</feature>
<proteinExistence type="predicted"/>
<name>A6GB79_9BACT</name>
<dbReference type="STRING" id="391625.PPSIR1_24659"/>
<sequence>MDRAPQPLLARLGDEQTLVAATKLVLAVFAIVALRAAWMSDDSYVTMRTVDNFVQGHGLTWNPGERVQAYTHPLWMFVLAAVYALTDDAFVAPLVVSVALSVAAVWVLARKVAPTPAHGLAMALACLMSRSFVDYSTSGLENPLTHLLLALFAWEFMRLRQFREQGEDPRAPASRRALCRLVLWGSLVGTNRLDLLALVGPGVLAAAWPLRWGPALRAGFIGATPLIAWEGFSLIYYGSFVPNTALAKLGHGVEGEQITRQGLVYLFNQLSFDPLSVAVITALIVLTVARARRRPSEAFAAAGVALYLVYVYRVGGDFMAGRFFTAPMFLALCLLPGLHLAGHEAVSEGSEARKNSGAAQRELAVAMTAIVGVGFMADTPTASLGTLDASMTKNGVVDERQYWGFDNHLIGLRAKEPGPYHSLIRAGRRARRSPDKISTRVAVGMFGYAAGPEVFVIDPLALGDAFLAHLPANRGETWRPGHAKRHVPLGYLETIETGDNRILDPGLAQLYDELQVIHTGPLFTAERWRLIWKANTGGFDALIDERFAGRPYHEEVPLRMLQREVDDGVAWNAPGTVQVSPSAGIRVALDAVHRERVLQITADHNDQYLLRFFDGEEELGFVKIPKRGSAPGMSKRKVQVPAAAWRRGYDALVFERDEGDRRLSLGAIEFLVSKANPEARSTTGSKGSSSAKAKPSEAIPLVSDHAG</sequence>
<feature type="region of interest" description="Disordered" evidence="1">
    <location>
        <begin position="676"/>
        <end position="707"/>
    </location>
</feature>
<evidence type="ECO:0000313" key="3">
    <source>
        <dbReference type="EMBL" id="EDM76876.1"/>
    </source>
</evidence>
<keyword evidence="2" id="KW-0472">Membrane</keyword>
<feature type="transmembrane region" description="Helical" evidence="2">
    <location>
        <begin position="298"/>
        <end position="315"/>
    </location>
</feature>
<keyword evidence="2" id="KW-1133">Transmembrane helix</keyword>
<reference evidence="3 4" key="1">
    <citation type="submission" date="2007-06" db="EMBL/GenBank/DDBJ databases">
        <authorList>
            <person name="Shimkets L."/>
            <person name="Ferriera S."/>
            <person name="Johnson J."/>
            <person name="Kravitz S."/>
            <person name="Beeson K."/>
            <person name="Sutton G."/>
            <person name="Rogers Y.-H."/>
            <person name="Friedman R."/>
            <person name="Frazier M."/>
            <person name="Venter J.C."/>
        </authorList>
    </citation>
    <scope>NUCLEOTIDE SEQUENCE [LARGE SCALE GENOMIC DNA]</scope>
    <source>
        <strain evidence="3 4">SIR-1</strain>
    </source>
</reference>
<feature type="compositionally biased region" description="Low complexity" evidence="1">
    <location>
        <begin position="681"/>
        <end position="693"/>
    </location>
</feature>
<evidence type="ECO:0008006" key="5">
    <source>
        <dbReference type="Google" id="ProtNLM"/>
    </source>
</evidence>